<evidence type="ECO:0000256" key="1">
    <source>
        <dbReference type="SAM" id="Phobius"/>
    </source>
</evidence>
<protein>
    <submittedName>
        <fullName evidence="3">Uncharacterized protein</fullName>
    </submittedName>
</protein>
<keyword evidence="4" id="KW-1185">Reference proteome</keyword>
<evidence type="ECO:0000256" key="2">
    <source>
        <dbReference type="SAM" id="SignalP"/>
    </source>
</evidence>
<organism evidence="3 4">
    <name type="scientific">Candidatus Nanogingivalis gingivitcus</name>
    <dbReference type="NCBI Taxonomy" id="2171992"/>
    <lineage>
        <taxon>Bacteria</taxon>
        <taxon>Candidatus Saccharimonadota</taxon>
        <taxon>Candidatus Nanosyncoccalia</taxon>
        <taxon>Candidatus Nanogingivales</taxon>
        <taxon>Candidatus Nanogingivalaceae</taxon>
        <taxon>Candidatus Nanogingivalis</taxon>
    </lineage>
</organism>
<proteinExistence type="predicted"/>
<keyword evidence="1" id="KW-1133">Transmembrane helix</keyword>
<feature type="transmembrane region" description="Helical" evidence="1">
    <location>
        <begin position="456"/>
        <end position="476"/>
    </location>
</feature>
<evidence type="ECO:0000313" key="4">
    <source>
        <dbReference type="Proteomes" id="UP001190925"/>
    </source>
</evidence>
<keyword evidence="1" id="KW-0812">Transmembrane</keyword>
<reference evidence="3 4" key="2">
    <citation type="journal article" date="2020" name="Cell Rep.">
        <title>Acquisition and Adaptation of Ultra-small Parasitic Reduced Genome Bacteria to Mammalian Hosts.</title>
        <authorList>
            <person name="McLean J.S."/>
            <person name="Bor B."/>
            <person name="Kerns K.A."/>
            <person name="Liu Q."/>
            <person name="To T.T."/>
            <person name="Solden L."/>
            <person name="Hendrickson E.L."/>
            <person name="Wrighton K."/>
            <person name="Shi W."/>
            <person name="He X."/>
        </authorList>
    </citation>
    <scope>NUCLEOTIDE SEQUENCE [LARGE SCALE GENOMIC DNA]</scope>
    <source>
        <strain evidence="3 4">TM7_CMJM_G6_1_HOT_870</strain>
    </source>
</reference>
<dbReference type="Proteomes" id="UP001190925">
    <property type="component" value="Unassembled WGS sequence"/>
</dbReference>
<name>A0ABY0FJJ1_9BACT</name>
<feature type="chain" id="PRO_5045463535" evidence="2">
    <location>
        <begin position="27"/>
        <end position="490"/>
    </location>
</feature>
<reference evidence="3 4" key="1">
    <citation type="journal article" date="2018" name="bioRxiv">
        <title>Evidence of independent acquisition and adaption of ultra-small bacteria to human hosts across the highly diverse yet reduced genomes of the phylum Saccharibacteria.</title>
        <authorList>
            <person name="McLean J.S."/>
            <person name="Bor B."/>
            <person name="To T.T."/>
            <person name="Liu Q."/>
            <person name="Kearns K.A."/>
            <person name="Solden L.M."/>
            <person name="Wrighton K.C."/>
            <person name="He X."/>
            <person name="Shi W."/>
        </authorList>
    </citation>
    <scope>NUCLEOTIDE SEQUENCE [LARGE SCALE GENOMIC DNA]</scope>
    <source>
        <strain evidence="3 4">TM7_CMJM_G6_1_HOT_870</strain>
    </source>
</reference>
<keyword evidence="2" id="KW-0732">Signal</keyword>
<accession>A0ABY0FJJ1</accession>
<dbReference type="EMBL" id="PRLK01000009">
    <property type="protein sequence ID" value="RYC72406.1"/>
    <property type="molecule type" value="Genomic_DNA"/>
</dbReference>
<keyword evidence="1" id="KW-0472">Membrane</keyword>
<comment type="caution">
    <text evidence="3">The sequence shown here is derived from an EMBL/GenBank/DDBJ whole genome shotgun (WGS) entry which is preliminary data.</text>
</comment>
<gene>
    <name evidence="3" type="ORF">G6CMJM_00560</name>
</gene>
<sequence length="490" mass="57672">MNKKILIFVFTILFTSLVIPFSSVFATPEDDLTKINNHYETLKTKINKYGVRKFNKEDYIYSKDVSQAKATDQKIYWDVALYMGSAICSKKYAKPYDREYWDKACESFRDKKYKSFLNIIKTDSFASASFVFYTGNKENEPIFRHYKKDGFYNGFASQSLPRRVLERDFTEIYADIHFTYDKTKRFHLSENVEMNSSNIYTKLNDDQNNKVFLMGQNKYQFINVFNDFRVEYPDDFPLSDKTSNDNPALNNKPDYYPYFAYKVHDMNLNGEIINVNADKKMALDPLMYMPNYELYKEDKTTKIFEYHGDNLYDKFNYDFEEKGYYWVKTYVNSKPPLKNTIDEDWIHQPVYAKIKIGSGDYTFFPNDKKYCDQENCEVPIYAESCVATHEKLGEAVGCEIQNLDFFFSQKLGVLYFPITALKHVIGVYSNNTITCHIKISQYDMNACYIQEKTPQIYSLLNMFANGALICCLIFWLRHELYAILSGNGEE</sequence>
<feature type="signal peptide" evidence="2">
    <location>
        <begin position="1"/>
        <end position="26"/>
    </location>
</feature>
<dbReference type="RefSeq" id="WP_129718954.1">
    <property type="nucleotide sequence ID" value="NZ_PRLK01000009.1"/>
</dbReference>
<evidence type="ECO:0000313" key="3">
    <source>
        <dbReference type="EMBL" id="RYC72406.1"/>
    </source>
</evidence>